<dbReference type="EMBL" id="LGRN01000699">
    <property type="protein sequence ID" value="OJD10748.1"/>
    <property type="molecule type" value="Genomic_DNA"/>
</dbReference>
<comment type="caution">
    <text evidence="2">The sequence shown here is derived from an EMBL/GenBank/DDBJ whole genome shotgun (WGS) entry which is preliminary data.</text>
</comment>
<evidence type="ECO:0000313" key="2">
    <source>
        <dbReference type="EMBL" id="OJD10748.1"/>
    </source>
</evidence>
<proteinExistence type="predicted"/>
<dbReference type="AlphaFoldDB" id="A0A1J9Q495"/>
<dbReference type="STRING" id="1447872.A0A1J9Q495"/>
<evidence type="ECO:0000313" key="3">
    <source>
        <dbReference type="Proteomes" id="UP000182235"/>
    </source>
</evidence>
<dbReference type="VEuPathDB" id="FungiDB:AJ78_08327"/>
<name>A0A1J9Q495_9EURO</name>
<keyword evidence="3" id="KW-1185">Reference proteome</keyword>
<protein>
    <submittedName>
        <fullName evidence="2">Uncharacterized protein</fullName>
    </submittedName>
</protein>
<evidence type="ECO:0000256" key="1">
    <source>
        <dbReference type="SAM" id="MobiDB-lite"/>
    </source>
</evidence>
<reference evidence="2 3" key="1">
    <citation type="submission" date="2015-07" db="EMBL/GenBank/DDBJ databases">
        <title>Emmonsia species relationships and genome sequence.</title>
        <authorList>
            <consortium name="The Broad Institute Genomics Platform"/>
            <person name="Cuomo C.A."/>
            <person name="Munoz J.F."/>
            <person name="Imamovic A."/>
            <person name="Priest M.E."/>
            <person name="Young S."/>
            <person name="Clay O.K."/>
            <person name="McEwen J.G."/>
        </authorList>
    </citation>
    <scope>NUCLEOTIDE SEQUENCE [LARGE SCALE GENOMIC DNA]</scope>
    <source>
        <strain evidence="2 3">UAMH 9510</strain>
    </source>
</reference>
<dbReference type="Proteomes" id="UP000182235">
    <property type="component" value="Unassembled WGS sequence"/>
</dbReference>
<feature type="region of interest" description="Disordered" evidence="1">
    <location>
        <begin position="39"/>
        <end position="61"/>
    </location>
</feature>
<organism evidence="2 3">
    <name type="scientific">Emergomyces pasteurianus Ep9510</name>
    <dbReference type="NCBI Taxonomy" id="1447872"/>
    <lineage>
        <taxon>Eukaryota</taxon>
        <taxon>Fungi</taxon>
        <taxon>Dikarya</taxon>
        <taxon>Ascomycota</taxon>
        <taxon>Pezizomycotina</taxon>
        <taxon>Eurotiomycetes</taxon>
        <taxon>Eurotiomycetidae</taxon>
        <taxon>Onygenales</taxon>
        <taxon>Ajellomycetaceae</taxon>
        <taxon>Emergomyces</taxon>
    </lineage>
</organism>
<dbReference type="OrthoDB" id="4188321at2759"/>
<feature type="non-terminal residue" evidence="2">
    <location>
        <position position="81"/>
    </location>
</feature>
<gene>
    <name evidence="2" type="ORF">AJ78_08327</name>
</gene>
<sequence>MAFFLSPIQPQEQKHPQPTVFQYIPMQNPSHPQYASLQASHPYPGHVIENHNPGPAPAPTVTTGANISPAAAPNQAIMISV</sequence>
<accession>A0A1J9Q495</accession>